<keyword evidence="6 10" id="KW-0540">Nuclease</keyword>
<dbReference type="GO" id="GO:0004523">
    <property type="term" value="F:RNA-DNA hybrid ribonuclease activity"/>
    <property type="evidence" value="ECO:0007669"/>
    <property type="project" value="UniProtKB-EC"/>
</dbReference>
<dbReference type="EMBL" id="JBHTEF010000001">
    <property type="protein sequence ID" value="MFC7580611.1"/>
    <property type="molecule type" value="Genomic_DNA"/>
</dbReference>
<feature type="binding site" evidence="10">
    <location>
        <position position="99"/>
    </location>
    <ligand>
        <name>a divalent metal cation</name>
        <dbReference type="ChEBI" id="CHEBI:60240"/>
    </ligand>
</feature>
<comment type="cofactor">
    <cofactor evidence="10">
        <name>Mn(2+)</name>
        <dbReference type="ChEBI" id="CHEBI:29035"/>
    </cofactor>
    <cofactor evidence="10">
        <name>Mg(2+)</name>
        <dbReference type="ChEBI" id="CHEBI:18420"/>
    </cofactor>
    <text evidence="10">Manganese or magnesium. Binds 1 divalent metal ion per monomer in the absence of substrate. May bind a second metal ion after substrate binding.</text>
</comment>
<gene>
    <name evidence="14" type="ORF">ACFQWG_05230</name>
</gene>
<dbReference type="InterPro" id="IPR036397">
    <property type="entry name" value="RNaseH_sf"/>
</dbReference>
<dbReference type="NCBIfam" id="NF000595">
    <property type="entry name" value="PRK00015.1-3"/>
    <property type="match status" value="1"/>
</dbReference>
<evidence type="ECO:0000256" key="9">
    <source>
        <dbReference type="ARBA" id="ARBA00022801"/>
    </source>
</evidence>
<feature type="region of interest" description="Disordered" evidence="12">
    <location>
        <begin position="184"/>
        <end position="206"/>
    </location>
</feature>
<evidence type="ECO:0000256" key="7">
    <source>
        <dbReference type="ARBA" id="ARBA00022723"/>
    </source>
</evidence>
<feature type="binding site" evidence="10">
    <location>
        <position position="3"/>
    </location>
    <ligand>
        <name>a divalent metal cation</name>
        <dbReference type="ChEBI" id="CHEBI:60240"/>
    </ligand>
</feature>
<dbReference type="InterPro" id="IPR024567">
    <property type="entry name" value="RNase_HII/HIII_dom"/>
</dbReference>
<comment type="cofactor">
    <cofactor evidence="2">
        <name>Mg(2+)</name>
        <dbReference type="ChEBI" id="CHEBI:18420"/>
    </cofactor>
</comment>
<dbReference type="PANTHER" id="PTHR10954:SF18">
    <property type="entry name" value="RIBONUCLEASE HII"/>
    <property type="match status" value="1"/>
</dbReference>
<organism evidence="14 15">
    <name type="scientific">Schaalia naturae</name>
    <dbReference type="NCBI Taxonomy" id="635203"/>
    <lineage>
        <taxon>Bacteria</taxon>
        <taxon>Bacillati</taxon>
        <taxon>Actinomycetota</taxon>
        <taxon>Actinomycetes</taxon>
        <taxon>Actinomycetales</taxon>
        <taxon>Actinomycetaceae</taxon>
        <taxon>Schaalia</taxon>
    </lineage>
</organism>
<evidence type="ECO:0000256" key="5">
    <source>
        <dbReference type="ARBA" id="ARBA00022490"/>
    </source>
</evidence>
<comment type="subcellular location">
    <subcellularLocation>
        <location evidence="4">Cytoplasm</location>
    </subcellularLocation>
</comment>
<keyword evidence="5" id="KW-0963">Cytoplasm</keyword>
<evidence type="ECO:0000256" key="8">
    <source>
        <dbReference type="ARBA" id="ARBA00022759"/>
    </source>
</evidence>
<dbReference type="InterPro" id="IPR001352">
    <property type="entry name" value="RNase_HII/HIII"/>
</dbReference>
<comment type="caution">
    <text evidence="14">The sequence shown here is derived from an EMBL/GenBank/DDBJ whole genome shotgun (WGS) entry which is preliminary data.</text>
</comment>
<evidence type="ECO:0000256" key="1">
    <source>
        <dbReference type="ARBA" id="ARBA00000077"/>
    </source>
</evidence>
<dbReference type="InterPro" id="IPR012337">
    <property type="entry name" value="RNaseH-like_sf"/>
</dbReference>
<dbReference type="PANTHER" id="PTHR10954">
    <property type="entry name" value="RIBONUCLEASE H2 SUBUNIT A"/>
    <property type="match status" value="1"/>
</dbReference>
<dbReference type="RefSeq" id="WP_380976241.1">
    <property type="nucleotide sequence ID" value="NZ_JBHTEF010000001.1"/>
</dbReference>
<evidence type="ECO:0000256" key="12">
    <source>
        <dbReference type="SAM" id="MobiDB-lite"/>
    </source>
</evidence>
<comment type="function">
    <text evidence="3 11">Endonuclease that specifically degrades the RNA of RNA-DNA hybrids.</text>
</comment>
<evidence type="ECO:0000259" key="13">
    <source>
        <dbReference type="PROSITE" id="PS51975"/>
    </source>
</evidence>
<name>A0ABW2SLA7_9ACTO</name>
<keyword evidence="15" id="KW-1185">Reference proteome</keyword>
<evidence type="ECO:0000256" key="6">
    <source>
        <dbReference type="ARBA" id="ARBA00022722"/>
    </source>
</evidence>
<evidence type="ECO:0000313" key="15">
    <source>
        <dbReference type="Proteomes" id="UP001596527"/>
    </source>
</evidence>
<dbReference type="PROSITE" id="PS51975">
    <property type="entry name" value="RNASE_H_2"/>
    <property type="match status" value="1"/>
</dbReference>
<evidence type="ECO:0000256" key="10">
    <source>
        <dbReference type="PROSITE-ProRule" id="PRU01319"/>
    </source>
</evidence>
<evidence type="ECO:0000256" key="3">
    <source>
        <dbReference type="ARBA" id="ARBA00004065"/>
    </source>
</evidence>
<comment type="catalytic activity">
    <reaction evidence="1 10 11">
        <text>Endonucleolytic cleavage to 5'-phosphomonoester.</text>
        <dbReference type="EC" id="3.1.26.4"/>
    </reaction>
</comment>
<dbReference type="EC" id="3.1.26.4" evidence="11"/>
<evidence type="ECO:0000256" key="2">
    <source>
        <dbReference type="ARBA" id="ARBA00001946"/>
    </source>
</evidence>
<dbReference type="SUPFAM" id="SSF53098">
    <property type="entry name" value="Ribonuclease H-like"/>
    <property type="match status" value="1"/>
</dbReference>
<dbReference type="Gene3D" id="3.30.420.10">
    <property type="entry name" value="Ribonuclease H-like superfamily/Ribonuclease H"/>
    <property type="match status" value="1"/>
</dbReference>
<evidence type="ECO:0000256" key="4">
    <source>
        <dbReference type="ARBA" id="ARBA00004496"/>
    </source>
</evidence>
<evidence type="ECO:0000313" key="14">
    <source>
        <dbReference type="EMBL" id="MFC7580611.1"/>
    </source>
</evidence>
<dbReference type="Pfam" id="PF01351">
    <property type="entry name" value="RNase_HII"/>
    <property type="match status" value="1"/>
</dbReference>
<keyword evidence="8 10" id="KW-0255">Endonuclease</keyword>
<accession>A0ABW2SLA7</accession>
<feature type="domain" description="RNase H type-2" evidence="13">
    <location>
        <begin position="1"/>
        <end position="195"/>
    </location>
</feature>
<comment type="similarity">
    <text evidence="11">Belongs to the RNase HII family.</text>
</comment>
<reference evidence="15" key="1">
    <citation type="journal article" date="2019" name="Int. J. Syst. Evol. Microbiol.">
        <title>The Global Catalogue of Microorganisms (GCM) 10K type strain sequencing project: providing services to taxonomists for standard genome sequencing and annotation.</title>
        <authorList>
            <consortium name="The Broad Institute Genomics Platform"/>
            <consortium name="The Broad Institute Genome Sequencing Center for Infectious Disease"/>
            <person name="Wu L."/>
            <person name="Ma J."/>
        </authorList>
    </citation>
    <scope>NUCLEOTIDE SEQUENCE [LARGE SCALE GENOMIC DNA]</scope>
    <source>
        <strain evidence="15">CCUG 56698</strain>
    </source>
</reference>
<proteinExistence type="inferred from homology"/>
<sequence length="206" mass="21340">MDEVGRGALAGPVAVGVAVVDAGCCAPPEGLADSKMLTPRRRERLCEPLTRWLLGSAVGWADSREVDAHGIVVALRLAGRRALASVREAGLSPGVVLLDGSADWLSAPGWEKLGVPVVTRVRADATCAVVAAASVLAKVARDAWMRDVDDPGYDWARNKGYASPAHVQALSELGPSPLHRVSWHLPGAAPSPSMTPGASGSGMMVP</sequence>
<keyword evidence="7 10" id="KW-0479">Metal-binding</keyword>
<keyword evidence="9 10" id="KW-0378">Hydrolase</keyword>
<dbReference type="Proteomes" id="UP001596527">
    <property type="component" value="Unassembled WGS sequence"/>
</dbReference>
<protein>
    <recommendedName>
        <fullName evidence="11">Ribonuclease</fullName>
        <ecNumber evidence="11">3.1.26.4</ecNumber>
    </recommendedName>
</protein>
<evidence type="ECO:0000256" key="11">
    <source>
        <dbReference type="RuleBase" id="RU003515"/>
    </source>
</evidence>
<feature type="binding site" evidence="10">
    <location>
        <position position="2"/>
    </location>
    <ligand>
        <name>a divalent metal cation</name>
        <dbReference type="ChEBI" id="CHEBI:60240"/>
    </ligand>
</feature>